<comment type="similarity">
    <text evidence="2 11">Belongs to the mitochondrial carrier (TC 2.A.29) family.</text>
</comment>
<dbReference type="GO" id="GO:0005743">
    <property type="term" value="C:mitochondrial inner membrane"/>
    <property type="evidence" value="ECO:0007669"/>
    <property type="project" value="UniProtKB-SubCell"/>
</dbReference>
<dbReference type="VEuPathDB" id="ToxoDB:BESB_007820"/>
<evidence type="ECO:0000256" key="1">
    <source>
        <dbReference type="ARBA" id="ARBA00004448"/>
    </source>
</evidence>
<sequence>MASTSSPNSLEAATSSAAPVPGASAAPPSQPVAAAKKPDTLMKRVQPFAVGGLSGCIATTCIQPIDMIKVRIQLAGEAGGSTNPFTIFRNIINNEGFKGLYKGLDAGIIRQLTYSTARLGLFRIISDEMRHRAPKDKNGVAPPLPLWKKAVAGLAAGGLGSFFGNPADLALIRLQADATLPPEQRRNYTGVLNAMTRIVKEEGLFGLWRGSTPTVLRAMALNMGMLASNDQAKELLEPSFGKGWATTLGASAISGFFAVTFSLPFDFIKTRMQKMRPDPVTGKLPYANFWDAVVKITRREGIMCLYSGYSTYYVRIAPHAMITLISMEYLNKTWNRYSN</sequence>
<dbReference type="Proteomes" id="UP000224006">
    <property type="component" value="Chromosome I"/>
</dbReference>
<keyword evidence="7 13" id="KW-1133">Transmembrane helix</keyword>
<evidence type="ECO:0000256" key="6">
    <source>
        <dbReference type="ARBA" id="ARBA00022792"/>
    </source>
</evidence>
<evidence type="ECO:0000256" key="9">
    <source>
        <dbReference type="ARBA" id="ARBA00023136"/>
    </source>
</evidence>
<protein>
    <submittedName>
        <fullName evidence="14">2-oxoglutarate/malate translocase OMT</fullName>
    </submittedName>
</protein>
<feature type="repeat" description="Solcar" evidence="10">
    <location>
        <begin position="144"/>
        <end position="235"/>
    </location>
</feature>
<proteinExistence type="inferred from homology"/>
<comment type="subcellular location">
    <subcellularLocation>
        <location evidence="1">Mitochondrion inner membrane</location>
        <topology evidence="1">Multi-pass membrane protein</topology>
    </subcellularLocation>
</comment>
<evidence type="ECO:0000256" key="8">
    <source>
        <dbReference type="ARBA" id="ARBA00023128"/>
    </source>
</evidence>
<dbReference type="EMBL" id="NWUJ01000001">
    <property type="protein sequence ID" value="PFH38440.1"/>
    <property type="molecule type" value="Genomic_DNA"/>
</dbReference>
<keyword evidence="4 10" id="KW-0812">Transmembrane</keyword>
<feature type="region of interest" description="Disordered" evidence="12">
    <location>
        <begin position="1"/>
        <end position="34"/>
    </location>
</feature>
<evidence type="ECO:0000313" key="15">
    <source>
        <dbReference type="Proteomes" id="UP000224006"/>
    </source>
</evidence>
<comment type="caution">
    <text evidence="14">The sequence shown here is derived from an EMBL/GenBank/DDBJ whole genome shotgun (WGS) entry which is preliminary data.</text>
</comment>
<feature type="compositionally biased region" description="Polar residues" evidence="12">
    <location>
        <begin position="1"/>
        <end position="11"/>
    </location>
</feature>
<dbReference type="Pfam" id="PF00153">
    <property type="entry name" value="Mito_carr"/>
    <property type="match status" value="3"/>
</dbReference>
<evidence type="ECO:0000256" key="2">
    <source>
        <dbReference type="ARBA" id="ARBA00006375"/>
    </source>
</evidence>
<dbReference type="InterPro" id="IPR018108">
    <property type="entry name" value="MCP_transmembrane"/>
</dbReference>
<dbReference type="STRING" id="94643.A0A2A9MQP9"/>
<dbReference type="SUPFAM" id="SSF103506">
    <property type="entry name" value="Mitochondrial carrier"/>
    <property type="match status" value="1"/>
</dbReference>
<dbReference type="Gene3D" id="1.50.40.10">
    <property type="entry name" value="Mitochondrial carrier domain"/>
    <property type="match status" value="1"/>
</dbReference>
<dbReference type="PANTHER" id="PTHR45618">
    <property type="entry name" value="MITOCHONDRIAL DICARBOXYLATE CARRIER-RELATED"/>
    <property type="match status" value="1"/>
</dbReference>
<keyword evidence="15" id="KW-1185">Reference proteome</keyword>
<evidence type="ECO:0000256" key="4">
    <source>
        <dbReference type="ARBA" id="ARBA00022692"/>
    </source>
</evidence>
<feature type="transmembrane region" description="Helical" evidence="13">
    <location>
        <begin position="243"/>
        <end position="265"/>
    </location>
</feature>
<evidence type="ECO:0000313" key="14">
    <source>
        <dbReference type="EMBL" id="PFH38440.1"/>
    </source>
</evidence>
<keyword evidence="5" id="KW-0677">Repeat</keyword>
<dbReference type="GO" id="GO:0055085">
    <property type="term" value="P:transmembrane transport"/>
    <property type="evidence" value="ECO:0007669"/>
    <property type="project" value="InterPro"/>
</dbReference>
<feature type="repeat" description="Solcar" evidence="10">
    <location>
        <begin position="242"/>
        <end position="333"/>
    </location>
</feature>
<accession>A0A2A9MQP9</accession>
<dbReference type="InterPro" id="IPR023395">
    <property type="entry name" value="MCP_dom_sf"/>
</dbReference>
<evidence type="ECO:0000256" key="12">
    <source>
        <dbReference type="SAM" id="MobiDB-lite"/>
    </source>
</evidence>
<keyword evidence="3 11" id="KW-0813">Transport</keyword>
<dbReference type="InterPro" id="IPR002067">
    <property type="entry name" value="MCP"/>
</dbReference>
<evidence type="ECO:0000256" key="11">
    <source>
        <dbReference type="RuleBase" id="RU000488"/>
    </source>
</evidence>
<organism evidence="14 15">
    <name type="scientific">Besnoitia besnoiti</name>
    <name type="common">Apicomplexan protozoan</name>
    <dbReference type="NCBI Taxonomy" id="94643"/>
    <lineage>
        <taxon>Eukaryota</taxon>
        <taxon>Sar</taxon>
        <taxon>Alveolata</taxon>
        <taxon>Apicomplexa</taxon>
        <taxon>Conoidasida</taxon>
        <taxon>Coccidia</taxon>
        <taxon>Eucoccidiorida</taxon>
        <taxon>Eimeriorina</taxon>
        <taxon>Sarcocystidae</taxon>
        <taxon>Besnoitia</taxon>
    </lineage>
</organism>
<keyword evidence="8" id="KW-0496">Mitochondrion</keyword>
<name>A0A2A9MQP9_BESBE</name>
<evidence type="ECO:0000256" key="13">
    <source>
        <dbReference type="SAM" id="Phobius"/>
    </source>
</evidence>
<dbReference type="FunFam" id="1.50.40.10:FF:000009">
    <property type="entry name" value="Mitochondrial 2-oxoglutarate/malate carrier protein"/>
    <property type="match status" value="1"/>
</dbReference>
<dbReference type="InterPro" id="IPR050391">
    <property type="entry name" value="Mito_Metabolite_Transporter"/>
</dbReference>
<dbReference type="GeneID" id="40305844"/>
<gene>
    <name evidence="14" type="ORF">BESB_007820</name>
</gene>
<evidence type="ECO:0000256" key="3">
    <source>
        <dbReference type="ARBA" id="ARBA00022448"/>
    </source>
</evidence>
<feature type="repeat" description="Solcar" evidence="10">
    <location>
        <begin position="42"/>
        <end position="128"/>
    </location>
</feature>
<evidence type="ECO:0000256" key="10">
    <source>
        <dbReference type="PROSITE-ProRule" id="PRU00282"/>
    </source>
</evidence>
<keyword evidence="9 10" id="KW-0472">Membrane</keyword>
<dbReference type="PRINTS" id="PR00926">
    <property type="entry name" value="MITOCARRIER"/>
</dbReference>
<dbReference type="OrthoDB" id="756301at2759"/>
<evidence type="ECO:0000256" key="5">
    <source>
        <dbReference type="ARBA" id="ARBA00022737"/>
    </source>
</evidence>
<dbReference type="PROSITE" id="PS50920">
    <property type="entry name" value="SOLCAR"/>
    <property type="match status" value="3"/>
</dbReference>
<reference evidence="14 15" key="1">
    <citation type="submission" date="2017-09" db="EMBL/GenBank/DDBJ databases">
        <title>Genome sequencing of Besnoitia besnoiti strain Bb-Ger1.</title>
        <authorList>
            <person name="Schares G."/>
            <person name="Venepally P."/>
            <person name="Lorenzi H.A."/>
        </authorList>
    </citation>
    <scope>NUCLEOTIDE SEQUENCE [LARGE SCALE GENOMIC DNA]</scope>
    <source>
        <strain evidence="14 15">Bb-Ger1</strain>
    </source>
</reference>
<dbReference type="KEGG" id="bbes:BESB_007820"/>
<keyword evidence="6" id="KW-0999">Mitochondrion inner membrane</keyword>
<feature type="compositionally biased region" description="Low complexity" evidence="12">
    <location>
        <begin position="12"/>
        <end position="34"/>
    </location>
</feature>
<evidence type="ECO:0000256" key="7">
    <source>
        <dbReference type="ARBA" id="ARBA00022989"/>
    </source>
</evidence>
<dbReference type="AlphaFoldDB" id="A0A2A9MQP9"/>
<dbReference type="RefSeq" id="XP_029222449.1">
    <property type="nucleotide sequence ID" value="XM_029359536.1"/>
</dbReference>